<dbReference type="EMBL" id="CZAI01000002">
    <property type="protein sequence ID" value="CUO90610.1"/>
    <property type="molecule type" value="Genomic_DNA"/>
</dbReference>
<dbReference type="EMBL" id="CZBL01000002">
    <property type="protein sequence ID" value="CUP69592.1"/>
    <property type="molecule type" value="Genomic_DNA"/>
</dbReference>
<protein>
    <submittedName>
        <fullName evidence="2">Uncharacterized protein</fullName>
    </submittedName>
</protein>
<proteinExistence type="predicted"/>
<accession>A0A174Q8E7</accession>
<dbReference type="Proteomes" id="UP000095725">
    <property type="component" value="Unassembled WGS sequence"/>
</dbReference>
<evidence type="ECO:0000313" key="4">
    <source>
        <dbReference type="Proteomes" id="UP000095725"/>
    </source>
</evidence>
<reference evidence="3 4" key="1">
    <citation type="submission" date="2015-09" db="EMBL/GenBank/DDBJ databases">
        <authorList>
            <consortium name="Pathogen Informatics"/>
        </authorList>
    </citation>
    <scope>NUCLEOTIDE SEQUENCE [LARGE SCALE GENOMIC DNA]</scope>
    <source>
        <strain evidence="1 3">2789STDY5834880</strain>
        <strain evidence="2 4">2789STDY5834946</strain>
    </source>
</reference>
<dbReference type="Proteomes" id="UP000095657">
    <property type="component" value="Unassembled WGS sequence"/>
</dbReference>
<evidence type="ECO:0000313" key="2">
    <source>
        <dbReference type="EMBL" id="CUP69592.1"/>
    </source>
</evidence>
<sequence>MTNLTKMEFDVEELKKALIEKCESEGILYAMVAIDRRTKEVILPDTLQGALKHPEYLVCTCKKVEDKYIVEEITKT</sequence>
<evidence type="ECO:0000313" key="3">
    <source>
        <dbReference type="Proteomes" id="UP000095657"/>
    </source>
</evidence>
<organism evidence="2 4">
    <name type="scientific">Bacteroides caccae</name>
    <dbReference type="NCBI Taxonomy" id="47678"/>
    <lineage>
        <taxon>Bacteria</taxon>
        <taxon>Pseudomonadati</taxon>
        <taxon>Bacteroidota</taxon>
        <taxon>Bacteroidia</taxon>
        <taxon>Bacteroidales</taxon>
        <taxon>Bacteroidaceae</taxon>
        <taxon>Bacteroides</taxon>
    </lineage>
</organism>
<gene>
    <name evidence="1" type="ORF">ERS852494_01049</name>
    <name evidence="2" type="ORF">ERS852558_00796</name>
</gene>
<name>A0A174Q8E7_9BACE</name>
<dbReference type="AlphaFoldDB" id="A0A174Q8E7"/>
<evidence type="ECO:0000313" key="1">
    <source>
        <dbReference type="EMBL" id="CUO90610.1"/>
    </source>
</evidence>